<keyword evidence="2" id="KW-0732">Signal</keyword>
<dbReference type="EMBL" id="JAFBEC010000022">
    <property type="protein sequence ID" value="MBM7635030.1"/>
    <property type="molecule type" value="Genomic_DNA"/>
</dbReference>
<feature type="region of interest" description="Disordered" evidence="1">
    <location>
        <begin position="24"/>
        <end position="52"/>
    </location>
</feature>
<protein>
    <submittedName>
        <fullName evidence="3">Uncharacterized protein</fullName>
    </submittedName>
</protein>
<feature type="compositionally biased region" description="Acidic residues" evidence="1">
    <location>
        <begin position="26"/>
        <end position="52"/>
    </location>
</feature>
<reference evidence="3 4" key="1">
    <citation type="submission" date="2021-01" db="EMBL/GenBank/DDBJ databases">
        <title>Genomic Encyclopedia of Type Strains, Phase IV (KMG-IV): sequencing the most valuable type-strain genomes for metagenomic binning, comparative biology and taxonomic classification.</title>
        <authorList>
            <person name="Goeker M."/>
        </authorList>
    </citation>
    <scope>NUCLEOTIDE SEQUENCE [LARGE SCALE GENOMIC DNA]</scope>
    <source>
        <strain evidence="3 4">DSM 25540</strain>
    </source>
</reference>
<comment type="caution">
    <text evidence="3">The sequence shown here is derived from an EMBL/GenBank/DDBJ whole genome shotgun (WGS) entry which is preliminary data.</text>
</comment>
<dbReference type="Proteomes" id="UP000741863">
    <property type="component" value="Unassembled WGS sequence"/>
</dbReference>
<evidence type="ECO:0000313" key="3">
    <source>
        <dbReference type="EMBL" id="MBM7635030.1"/>
    </source>
</evidence>
<dbReference type="PROSITE" id="PS51257">
    <property type="entry name" value="PROKAR_LIPOPROTEIN"/>
    <property type="match status" value="1"/>
</dbReference>
<sequence length="52" mass="5361">MNKKLLYGMLSGVFAVGMLAACGGDMEGEDPLGEDPAGEDPAGEVEDTEDDL</sequence>
<keyword evidence="4" id="KW-1185">Reference proteome</keyword>
<accession>A0ABS2PHW4</accession>
<feature type="signal peptide" evidence="2">
    <location>
        <begin position="1"/>
        <end position="20"/>
    </location>
</feature>
<organism evidence="3 4">
    <name type="scientific">Geomicrobium sediminis</name>
    <dbReference type="NCBI Taxonomy" id="1347788"/>
    <lineage>
        <taxon>Bacteria</taxon>
        <taxon>Bacillati</taxon>
        <taxon>Bacillota</taxon>
        <taxon>Bacilli</taxon>
        <taxon>Bacillales</taxon>
        <taxon>Geomicrobium</taxon>
    </lineage>
</organism>
<dbReference type="RefSeq" id="WP_169966017.1">
    <property type="nucleotide sequence ID" value="NZ_JAFBEC010000022.1"/>
</dbReference>
<gene>
    <name evidence="3" type="ORF">JOD17_004173</name>
</gene>
<feature type="chain" id="PRO_5046543130" evidence="2">
    <location>
        <begin position="21"/>
        <end position="52"/>
    </location>
</feature>
<proteinExistence type="predicted"/>
<evidence type="ECO:0000256" key="2">
    <source>
        <dbReference type="SAM" id="SignalP"/>
    </source>
</evidence>
<name>A0ABS2PHW4_9BACL</name>
<evidence type="ECO:0000313" key="4">
    <source>
        <dbReference type="Proteomes" id="UP000741863"/>
    </source>
</evidence>
<evidence type="ECO:0000256" key="1">
    <source>
        <dbReference type="SAM" id="MobiDB-lite"/>
    </source>
</evidence>